<reference evidence="2" key="1">
    <citation type="journal article" date="2011" name="Proc. Natl. Acad. Sci. U.S.A.">
        <title>Obligate biotrophy features unraveled by the genomic analysis of rust fungi.</title>
        <authorList>
            <person name="Duplessis S."/>
            <person name="Cuomo C.A."/>
            <person name="Lin Y.-C."/>
            <person name="Aerts A."/>
            <person name="Tisserant E."/>
            <person name="Veneault-Fourrey C."/>
            <person name="Joly D.L."/>
            <person name="Hacquard S."/>
            <person name="Amselem J."/>
            <person name="Cantarel B.L."/>
            <person name="Chiu R."/>
            <person name="Coutinho P.M."/>
            <person name="Feau N."/>
            <person name="Field M."/>
            <person name="Frey P."/>
            <person name="Gelhaye E."/>
            <person name="Goldberg J."/>
            <person name="Grabherr M.G."/>
            <person name="Kodira C.D."/>
            <person name="Kohler A."/>
            <person name="Kuees U."/>
            <person name="Lindquist E.A."/>
            <person name="Lucas S.M."/>
            <person name="Mago R."/>
            <person name="Mauceli E."/>
            <person name="Morin E."/>
            <person name="Murat C."/>
            <person name="Pangilinan J.L."/>
            <person name="Park R."/>
            <person name="Pearson M."/>
            <person name="Quesneville H."/>
            <person name="Rouhier N."/>
            <person name="Sakthikumar S."/>
            <person name="Salamov A.A."/>
            <person name="Schmutz J."/>
            <person name="Selles B."/>
            <person name="Shapiro H."/>
            <person name="Tanguay P."/>
            <person name="Tuskan G.A."/>
            <person name="Henrissat B."/>
            <person name="Van de Peer Y."/>
            <person name="Rouze P."/>
            <person name="Ellis J.G."/>
            <person name="Dodds P.N."/>
            <person name="Schein J.E."/>
            <person name="Zhong S."/>
            <person name="Hamelin R.C."/>
            <person name="Grigoriev I.V."/>
            <person name="Szabo L.J."/>
            <person name="Martin F."/>
        </authorList>
    </citation>
    <scope>NUCLEOTIDE SEQUENCE [LARGE SCALE GENOMIC DNA]</scope>
    <source>
        <strain evidence="2">98AG31 / pathotype 3-4-7</strain>
    </source>
</reference>
<evidence type="ECO:0000313" key="2">
    <source>
        <dbReference type="Proteomes" id="UP000001072"/>
    </source>
</evidence>
<dbReference type="InParanoid" id="F4SCW6"/>
<dbReference type="AlphaFoldDB" id="F4SCW6"/>
<proteinExistence type="predicted"/>
<accession>F4SCW6</accession>
<dbReference type="HOGENOM" id="CLU_094294_0_0_1"/>
<dbReference type="KEGG" id="mlr:MELLADRAFT_69947"/>
<keyword evidence="2" id="KW-1185">Reference proteome</keyword>
<dbReference type="RefSeq" id="XP_007419221.1">
    <property type="nucleotide sequence ID" value="XM_007419159.1"/>
</dbReference>
<dbReference type="Proteomes" id="UP000001072">
    <property type="component" value="Unassembled WGS sequence"/>
</dbReference>
<dbReference type="EMBL" id="GL883224">
    <property type="protein sequence ID" value="EGF97513.1"/>
    <property type="molecule type" value="Genomic_DNA"/>
</dbReference>
<gene>
    <name evidence="1" type="ORF">MELLADRAFT_69947</name>
</gene>
<dbReference type="GeneID" id="18931372"/>
<organism evidence="2">
    <name type="scientific">Melampsora larici-populina (strain 98AG31 / pathotype 3-4-7)</name>
    <name type="common">Poplar leaf rust fungus</name>
    <dbReference type="NCBI Taxonomy" id="747676"/>
    <lineage>
        <taxon>Eukaryota</taxon>
        <taxon>Fungi</taxon>
        <taxon>Dikarya</taxon>
        <taxon>Basidiomycota</taxon>
        <taxon>Pucciniomycotina</taxon>
        <taxon>Pucciniomycetes</taxon>
        <taxon>Pucciniales</taxon>
        <taxon>Melampsoraceae</taxon>
        <taxon>Melampsora</taxon>
    </lineage>
</organism>
<dbReference type="VEuPathDB" id="FungiDB:MELLADRAFT_69947"/>
<sequence>MIKRHTSKTLFTHICDNLPPRYAEKIGAHTIFRTIGPKWQTLLITPELSEAIRPLTTQMGIFNEFELESMSLWKHAGKSFSTPSRHIGNSRIEFNQNGTTTFGEIIHILRVKSQTDPIFVIRPFSRLTPLDEMKSPYYSHPYLKARVMYHQPQPLLAITLEDLFGHSAVVENPPGTLGISLPTVKICSLFMLNSTFDTETAISL</sequence>
<evidence type="ECO:0000313" key="1">
    <source>
        <dbReference type="EMBL" id="EGF97513.1"/>
    </source>
</evidence>
<protein>
    <submittedName>
        <fullName evidence="1">Uncharacterized protein</fullName>
    </submittedName>
</protein>
<name>F4SCW6_MELLP</name>